<evidence type="ECO:0000313" key="2">
    <source>
        <dbReference type="Proteomes" id="UP000289257"/>
    </source>
</evidence>
<gene>
    <name evidence="1" type="ORF">EOT05_00440</name>
</gene>
<name>A0A4Q0AGM4_9BACT</name>
<organism evidence="1 2">
    <name type="scientific">Candidatus Microsaccharimonas sossegonensis</name>
    <dbReference type="NCBI Taxonomy" id="2506948"/>
    <lineage>
        <taxon>Bacteria</taxon>
        <taxon>Candidatus Saccharimonadota</taxon>
        <taxon>Candidatus Saccharimonadia</taxon>
        <taxon>Candidatus Saccharimonadales</taxon>
        <taxon>Candidatus Saccharimonadaceae</taxon>
        <taxon>Candidatus Microsaccharimonas</taxon>
    </lineage>
</organism>
<keyword evidence="2" id="KW-1185">Reference proteome</keyword>
<protein>
    <submittedName>
        <fullName evidence="1">Uncharacterized protein</fullName>
    </submittedName>
</protein>
<proteinExistence type="predicted"/>
<accession>A0A4Q0AGM4</accession>
<reference evidence="1" key="1">
    <citation type="submission" date="2019-01" db="EMBL/GenBank/DDBJ databases">
        <title>Genomic signatures and co-occurrence patterns of the ultra-small Saccharimodia (Patescibacteria phylum) suggest a symbiotic lifestyle.</title>
        <authorList>
            <person name="Lemos L."/>
            <person name="Medeiros J."/>
            <person name="Andreote F."/>
            <person name="Fernandes G."/>
            <person name="Varani A."/>
            <person name="Oliveira G."/>
            <person name="Pylro V."/>
        </authorList>
    </citation>
    <scope>NUCLEOTIDE SEQUENCE [LARGE SCALE GENOMIC DNA]</scope>
    <source>
        <strain evidence="1">AMD02</strain>
    </source>
</reference>
<evidence type="ECO:0000313" key="1">
    <source>
        <dbReference type="EMBL" id="RWZ78224.1"/>
    </source>
</evidence>
<comment type="caution">
    <text evidence="1">The sequence shown here is derived from an EMBL/GenBank/DDBJ whole genome shotgun (WGS) entry which is preliminary data.</text>
</comment>
<dbReference type="AlphaFoldDB" id="A0A4Q0AGM4"/>
<sequence>MSVWLQRAAFLLPRNGTTSHTVNPNTTTNLISGAVFSRKSGNYLLAILWGPSTNPTPTGWTSQVVGANTANGTLRVITRSAAGADTFSVTHAVTNMPMVVEIFEFSSTSAYDTSATQIDYNTVSTMPTLTPGTHTLLIAVQCNDYPAGYGYSNCTWGPGTGPLASEMLDIYTDTAGGTLTTGLWYSSAFSEDTTATSWAPTVTNDSTRDNRNDLVLSINAPNPFAKSKLSMMGIGI</sequence>
<dbReference type="EMBL" id="SCKX01000001">
    <property type="protein sequence ID" value="RWZ78224.1"/>
    <property type="molecule type" value="Genomic_DNA"/>
</dbReference>
<dbReference type="Proteomes" id="UP000289257">
    <property type="component" value="Unassembled WGS sequence"/>
</dbReference>